<dbReference type="AlphaFoldDB" id="A0A4Q7U5S1"/>
<name>A0A4Q7U5S1_9MICO</name>
<evidence type="ECO:0000256" key="1">
    <source>
        <dbReference type="SAM" id="MobiDB-lite"/>
    </source>
</evidence>
<protein>
    <submittedName>
        <fullName evidence="3">Uncharacterized protein</fullName>
    </submittedName>
</protein>
<dbReference type="Proteomes" id="UP000291832">
    <property type="component" value="Unassembled WGS sequence"/>
</dbReference>
<feature type="transmembrane region" description="Helical" evidence="2">
    <location>
        <begin position="68"/>
        <end position="92"/>
    </location>
</feature>
<keyword evidence="2" id="KW-0812">Transmembrane</keyword>
<keyword evidence="2" id="KW-0472">Membrane</keyword>
<dbReference type="EMBL" id="SHKI01000002">
    <property type="protein sequence ID" value="RZT68477.1"/>
    <property type="molecule type" value="Genomic_DNA"/>
</dbReference>
<reference evidence="3 4" key="1">
    <citation type="journal article" date="2015" name="Stand. Genomic Sci.">
        <title>Genomic Encyclopedia of Bacterial and Archaeal Type Strains, Phase III: the genomes of soil and plant-associated and newly described type strains.</title>
        <authorList>
            <person name="Whitman W.B."/>
            <person name="Woyke T."/>
            <person name="Klenk H.P."/>
            <person name="Zhou Y."/>
            <person name="Lilburn T.G."/>
            <person name="Beck B.J."/>
            <person name="De Vos P."/>
            <person name="Vandamme P."/>
            <person name="Eisen J.A."/>
            <person name="Garrity G."/>
            <person name="Hugenholtz P."/>
            <person name="Kyrpides N.C."/>
        </authorList>
    </citation>
    <scope>NUCLEOTIDE SEQUENCE [LARGE SCALE GENOMIC DNA]</scope>
    <source>
        <strain evidence="3 4">RF6</strain>
    </source>
</reference>
<evidence type="ECO:0000313" key="4">
    <source>
        <dbReference type="Proteomes" id="UP000291832"/>
    </source>
</evidence>
<evidence type="ECO:0000313" key="3">
    <source>
        <dbReference type="EMBL" id="RZT68477.1"/>
    </source>
</evidence>
<gene>
    <name evidence="3" type="ORF">EV139_0202</name>
</gene>
<feature type="region of interest" description="Disordered" evidence="1">
    <location>
        <begin position="1"/>
        <end position="30"/>
    </location>
</feature>
<dbReference type="OrthoDB" id="4991288at2"/>
<sequence>MTNQASGPTAEQAAPAHESHATQHAPFVPTPNPPISASTIIGFIISAVLVFGGFYLMGLAFSVPGAEIWLFAGGLGVDALGLWIAFGIIPALTDRE</sequence>
<proteinExistence type="predicted"/>
<keyword evidence="4" id="KW-1185">Reference proteome</keyword>
<accession>A0A4Q7U5S1</accession>
<evidence type="ECO:0000256" key="2">
    <source>
        <dbReference type="SAM" id="Phobius"/>
    </source>
</evidence>
<feature type="transmembrane region" description="Helical" evidence="2">
    <location>
        <begin position="35"/>
        <end position="56"/>
    </location>
</feature>
<dbReference type="RefSeq" id="WP_130452462.1">
    <property type="nucleotide sequence ID" value="NZ_QYAG01000004.1"/>
</dbReference>
<keyword evidence="2" id="KW-1133">Transmembrane helix</keyword>
<organism evidence="3 4">
    <name type="scientific">Leucobacter luti</name>
    <dbReference type="NCBI Taxonomy" id="340320"/>
    <lineage>
        <taxon>Bacteria</taxon>
        <taxon>Bacillati</taxon>
        <taxon>Actinomycetota</taxon>
        <taxon>Actinomycetes</taxon>
        <taxon>Micrococcales</taxon>
        <taxon>Microbacteriaceae</taxon>
        <taxon>Leucobacter</taxon>
    </lineage>
</organism>
<comment type="caution">
    <text evidence="3">The sequence shown here is derived from an EMBL/GenBank/DDBJ whole genome shotgun (WGS) entry which is preliminary data.</text>
</comment>